<evidence type="ECO:0000256" key="5">
    <source>
        <dbReference type="SAM" id="Phobius"/>
    </source>
</evidence>
<feature type="transmembrane region" description="Helical" evidence="5">
    <location>
        <begin position="265"/>
        <end position="286"/>
    </location>
</feature>
<evidence type="ECO:0000256" key="3">
    <source>
        <dbReference type="ARBA" id="ARBA00022989"/>
    </source>
</evidence>
<feature type="transmembrane region" description="Helical" evidence="5">
    <location>
        <begin position="293"/>
        <end position="311"/>
    </location>
</feature>
<evidence type="ECO:0000256" key="4">
    <source>
        <dbReference type="ARBA" id="ARBA00023136"/>
    </source>
</evidence>
<accession>A0A378ZXQ6</accession>
<evidence type="ECO:0000313" key="8">
    <source>
        <dbReference type="Proteomes" id="UP000255000"/>
    </source>
</evidence>
<sequence>MALDLTYLAAGLVLLFIGGEALVRGAVSIAARFGMPPLLIGLTIVGFGTSMPELLVSLKAAFDGAPDIAVGNVVGSNTANILLILGVAAVICPIPTAISGIRRDLAMVTLVAAFTLVLGYLGHVSRLMGAAMFVTLCAYLFYAAVYGKKEDAVEEEDEHAPVPMPLWMQLAYIAGGLAGLVLGADLLVRGATSIARGYGISEAVIGLTIVAVGTSLPELATSAIAAFRRHSEIAIGNVLGSNIFNIIGILGATAVFHPVAIAPSIASFDIPLMLGVTVLLALMLLGLKSINRLAGAAFLLLYMGYCGYLFTQMPGV</sequence>
<dbReference type="Proteomes" id="UP000255000">
    <property type="component" value="Unassembled WGS sequence"/>
</dbReference>
<keyword evidence="4 5" id="KW-0472">Membrane</keyword>
<name>A0A378ZXQ6_9HYPH</name>
<keyword evidence="3 5" id="KW-1133">Transmembrane helix</keyword>
<evidence type="ECO:0000256" key="2">
    <source>
        <dbReference type="ARBA" id="ARBA00022692"/>
    </source>
</evidence>
<evidence type="ECO:0000259" key="6">
    <source>
        <dbReference type="Pfam" id="PF01699"/>
    </source>
</evidence>
<protein>
    <submittedName>
        <fullName evidence="7">Inner membrane protein yrbG</fullName>
    </submittedName>
</protein>
<feature type="transmembrane region" description="Helical" evidence="5">
    <location>
        <begin position="78"/>
        <end position="98"/>
    </location>
</feature>
<dbReference type="Gene3D" id="1.20.1420.30">
    <property type="entry name" value="NCX, central ion-binding region"/>
    <property type="match status" value="2"/>
</dbReference>
<dbReference type="NCBIfam" id="TIGR00367">
    <property type="entry name" value="calcium/sodium antiporter"/>
    <property type="match status" value="1"/>
</dbReference>
<dbReference type="Gene3D" id="6.10.280.80">
    <property type="entry name" value="NCX, peripheral helical region"/>
    <property type="match status" value="1"/>
</dbReference>
<organism evidence="7 8">
    <name type="scientific">Pannonibacter phragmitetus</name>
    <dbReference type="NCBI Taxonomy" id="121719"/>
    <lineage>
        <taxon>Bacteria</taxon>
        <taxon>Pseudomonadati</taxon>
        <taxon>Pseudomonadota</taxon>
        <taxon>Alphaproteobacteria</taxon>
        <taxon>Hyphomicrobiales</taxon>
        <taxon>Stappiaceae</taxon>
        <taxon>Pannonibacter</taxon>
    </lineage>
</organism>
<dbReference type="EMBL" id="UGSK01000001">
    <property type="protein sequence ID" value="SUB01773.1"/>
    <property type="molecule type" value="Genomic_DNA"/>
</dbReference>
<dbReference type="GO" id="GO:0006874">
    <property type="term" value="P:intracellular calcium ion homeostasis"/>
    <property type="evidence" value="ECO:0007669"/>
    <property type="project" value="TreeGrafter"/>
</dbReference>
<feature type="transmembrane region" description="Helical" evidence="5">
    <location>
        <begin position="127"/>
        <end position="145"/>
    </location>
</feature>
<dbReference type="PANTHER" id="PTHR10846">
    <property type="entry name" value="SODIUM/POTASSIUM/CALCIUM EXCHANGER"/>
    <property type="match status" value="1"/>
</dbReference>
<keyword evidence="2 5" id="KW-0812">Transmembrane</keyword>
<dbReference type="Pfam" id="PF01699">
    <property type="entry name" value="Na_Ca_ex"/>
    <property type="match status" value="2"/>
</dbReference>
<reference evidence="7 8" key="1">
    <citation type="submission" date="2018-06" db="EMBL/GenBank/DDBJ databases">
        <authorList>
            <consortium name="Pathogen Informatics"/>
            <person name="Doyle S."/>
        </authorList>
    </citation>
    <scope>NUCLEOTIDE SEQUENCE [LARGE SCALE GENOMIC DNA]</scope>
    <source>
        <strain evidence="7 8">NCTC13350</strain>
    </source>
</reference>
<dbReference type="InterPro" id="IPR004481">
    <property type="entry name" value="K/Na/Ca-exchanger"/>
</dbReference>
<dbReference type="GO" id="GO:0005886">
    <property type="term" value="C:plasma membrane"/>
    <property type="evidence" value="ECO:0007669"/>
    <property type="project" value="TreeGrafter"/>
</dbReference>
<dbReference type="GO" id="GO:0005262">
    <property type="term" value="F:calcium channel activity"/>
    <property type="evidence" value="ECO:0007669"/>
    <property type="project" value="TreeGrafter"/>
</dbReference>
<dbReference type="OrthoDB" id="9794225at2"/>
<feature type="transmembrane region" description="Helical" evidence="5">
    <location>
        <begin position="6"/>
        <end position="27"/>
    </location>
</feature>
<feature type="transmembrane region" description="Helical" evidence="5">
    <location>
        <begin position="239"/>
        <end position="259"/>
    </location>
</feature>
<feature type="domain" description="Sodium/calcium exchanger membrane region" evidence="6">
    <location>
        <begin position="170"/>
        <end position="310"/>
    </location>
</feature>
<feature type="domain" description="Sodium/calcium exchanger membrane region" evidence="6">
    <location>
        <begin position="6"/>
        <end position="143"/>
    </location>
</feature>
<proteinExistence type="predicted"/>
<dbReference type="GO" id="GO:0008273">
    <property type="term" value="F:calcium, potassium:sodium antiporter activity"/>
    <property type="evidence" value="ECO:0007669"/>
    <property type="project" value="TreeGrafter"/>
</dbReference>
<dbReference type="InterPro" id="IPR004837">
    <property type="entry name" value="NaCa_Exmemb"/>
</dbReference>
<feature type="transmembrane region" description="Helical" evidence="5">
    <location>
        <begin position="105"/>
        <end position="121"/>
    </location>
</feature>
<comment type="subcellular location">
    <subcellularLocation>
        <location evidence="1">Membrane</location>
        <topology evidence="1">Multi-pass membrane protein</topology>
    </subcellularLocation>
</comment>
<evidence type="ECO:0000256" key="1">
    <source>
        <dbReference type="ARBA" id="ARBA00004141"/>
    </source>
</evidence>
<dbReference type="RefSeq" id="WP_040678586.1">
    <property type="nucleotide sequence ID" value="NZ_UGSK01000001.1"/>
</dbReference>
<dbReference type="AlphaFoldDB" id="A0A378ZXQ6"/>
<gene>
    <name evidence="7" type="primary">yrbG</name>
    <name evidence="7" type="ORF">NCTC13350_02718</name>
</gene>
<feature type="transmembrane region" description="Helical" evidence="5">
    <location>
        <begin position="39"/>
        <end position="58"/>
    </location>
</feature>
<dbReference type="PANTHER" id="PTHR10846:SF8">
    <property type="entry name" value="INNER MEMBRANE PROTEIN YRBG"/>
    <property type="match status" value="1"/>
</dbReference>
<evidence type="ECO:0000313" key="7">
    <source>
        <dbReference type="EMBL" id="SUB01773.1"/>
    </source>
</evidence>
<feature type="transmembrane region" description="Helical" evidence="5">
    <location>
        <begin position="166"/>
        <end position="184"/>
    </location>
</feature>
<dbReference type="InterPro" id="IPR044880">
    <property type="entry name" value="NCX_ion-bd_dom_sf"/>
</dbReference>